<proteinExistence type="predicted"/>
<gene>
    <name evidence="2" type="ORF">MM415B02115_0010</name>
</gene>
<organism evidence="2">
    <name type="scientific">viral metagenome</name>
    <dbReference type="NCBI Taxonomy" id="1070528"/>
    <lineage>
        <taxon>unclassified sequences</taxon>
        <taxon>metagenomes</taxon>
        <taxon>organismal metagenomes</taxon>
    </lineage>
</organism>
<dbReference type="AlphaFoldDB" id="A0A6M3KYE5"/>
<feature type="region of interest" description="Disordered" evidence="1">
    <location>
        <begin position="1"/>
        <end position="27"/>
    </location>
</feature>
<name>A0A6M3KYE5_9ZZZZ</name>
<reference evidence="2" key="1">
    <citation type="submission" date="2020-03" db="EMBL/GenBank/DDBJ databases">
        <title>The deep terrestrial virosphere.</title>
        <authorList>
            <person name="Holmfeldt K."/>
            <person name="Nilsson E."/>
            <person name="Simone D."/>
            <person name="Lopez-Fernandez M."/>
            <person name="Wu X."/>
            <person name="de Brujin I."/>
            <person name="Lundin D."/>
            <person name="Andersson A."/>
            <person name="Bertilsson S."/>
            <person name="Dopson M."/>
        </authorList>
    </citation>
    <scope>NUCLEOTIDE SEQUENCE</scope>
    <source>
        <strain evidence="2">MM415B02115</strain>
    </source>
</reference>
<dbReference type="EMBL" id="MT142622">
    <property type="protein sequence ID" value="QJA86208.1"/>
    <property type="molecule type" value="Genomic_DNA"/>
</dbReference>
<evidence type="ECO:0000256" key="1">
    <source>
        <dbReference type="SAM" id="MobiDB-lite"/>
    </source>
</evidence>
<protein>
    <submittedName>
        <fullName evidence="2">Uncharacterized protein</fullName>
    </submittedName>
</protein>
<sequence>MKCYSCGTENPDVEGVSNPFDPDVDGPPYVKPEKVLRAEARDEDFRLGFRALASSIGKGSTGSAWEKAVALRKLILRSWDEFLLDKYGLDRGFNCDQPEPTKWEKHIQSLDWLLIHFAAEDDIVEAIANFVD</sequence>
<accession>A0A6M3KYE5</accession>
<evidence type="ECO:0000313" key="2">
    <source>
        <dbReference type="EMBL" id="QJA86208.1"/>
    </source>
</evidence>